<protein>
    <submittedName>
        <fullName evidence="4">GNAT family N-acetyltransferase</fullName>
    </submittedName>
</protein>
<dbReference type="PANTHER" id="PTHR43420">
    <property type="entry name" value="ACETYLTRANSFERASE"/>
    <property type="match status" value="1"/>
</dbReference>
<accession>A0ABR9QGT3</accession>
<sequence>MPKGFSFIVPTLDDATDWTLINNDAFSWRKSPDQLSIESVKYEFTSSEFSEEFYLLCNNEKSERVGFLSSYITDEKKGVISTIAVLRKYQGKGIGKALLREVMNRMKIKGIAEVRLTVDTQNPTSAIKLYESHGFTADKQIIEYIYPISPTEEE</sequence>
<dbReference type="InterPro" id="IPR000182">
    <property type="entry name" value="GNAT_dom"/>
</dbReference>
<dbReference type="PANTHER" id="PTHR43420:SF12">
    <property type="entry name" value="N-ACETYLTRANSFERASE DOMAIN-CONTAINING PROTEIN"/>
    <property type="match status" value="1"/>
</dbReference>
<keyword evidence="5" id="KW-1185">Reference proteome</keyword>
<dbReference type="Pfam" id="PF00583">
    <property type="entry name" value="Acetyltransf_1"/>
    <property type="match status" value="1"/>
</dbReference>
<dbReference type="SUPFAM" id="SSF55729">
    <property type="entry name" value="Acyl-CoA N-acyltransferases (Nat)"/>
    <property type="match status" value="1"/>
</dbReference>
<evidence type="ECO:0000313" key="4">
    <source>
        <dbReference type="EMBL" id="MBE4907700.1"/>
    </source>
</evidence>
<evidence type="ECO:0000259" key="3">
    <source>
        <dbReference type="PROSITE" id="PS51186"/>
    </source>
</evidence>
<keyword evidence="1" id="KW-0808">Transferase</keyword>
<dbReference type="Proteomes" id="UP001516662">
    <property type="component" value="Unassembled WGS sequence"/>
</dbReference>
<reference evidence="4 5" key="1">
    <citation type="submission" date="2020-10" db="EMBL/GenBank/DDBJ databases">
        <title>Bacillus sp. HD4P25, an endophyte from a halophyte.</title>
        <authorList>
            <person name="Sun J.-Q."/>
        </authorList>
    </citation>
    <scope>NUCLEOTIDE SEQUENCE [LARGE SCALE GENOMIC DNA]</scope>
    <source>
        <strain evidence="4 5">YIM 93174</strain>
    </source>
</reference>
<dbReference type="EMBL" id="JADCLJ010000016">
    <property type="protein sequence ID" value="MBE4907700.1"/>
    <property type="molecule type" value="Genomic_DNA"/>
</dbReference>
<dbReference type="InterPro" id="IPR050680">
    <property type="entry name" value="YpeA/RimI_acetyltransf"/>
</dbReference>
<organism evidence="4 5">
    <name type="scientific">Litchfieldia luteola</name>
    <dbReference type="NCBI Taxonomy" id="682179"/>
    <lineage>
        <taxon>Bacteria</taxon>
        <taxon>Bacillati</taxon>
        <taxon>Bacillota</taxon>
        <taxon>Bacilli</taxon>
        <taxon>Bacillales</taxon>
        <taxon>Bacillaceae</taxon>
        <taxon>Litchfieldia</taxon>
    </lineage>
</organism>
<feature type="domain" description="N-acetyltransferase" evidence="3">
    <location>
        <begin position="5"/>
        <end position="154"/>
    </location>
</feature>
<dbReference type="Gene3D" id="3.40.630.30">
    <property type="match status" value="1"/>
</dbReference>
<comment type="caution">
    <text evidence="4">The sequence shown here is derived from an EMBL/GenBank/DDBJ whole genome shotgun (WGS) entry which is preliminary data.</text>
</comment>
<proteinExistence type="predicted"/>
<name>A0ABR9QGT3_9BACI</name>
<gene>
    <name evidence="4" type="ORF">IMZ08_06490</name>
</gene>
<evidence type="ECO:0000256" key="1">
    <source>
        <dbReference type="ARBA" id="ARBA00022679"/>
    </source>
</evidence>
<dbReference type="InterPro" id="IPR016181">
    <property type="entry name" value="Acyl_CoA_acyltransferase"/>
</dbReference>
<keyword evidence="2" id="KW-0012">Acyltransferase</keyword>
<dbReference type="PROSITE" id="PS51186">
    <property type="entry name" value="GNAT"/>
    <property type="match status" value="1"/>
</dbReference>
<evidence type="ECO:0000313" key="5">
    <source>
        <dbReference type="Proteomes" id="UP001516662"/>
    </source>
</evidence>
<dbReference type="CDD" id="cd04301">
    <property type="entry name" value="NAT_SF"/>
    <property type="match status" value="1"/>
</dbReference>
<evidence type="ECO:0000256" key="2">
    <source>
        <dbReference type="ARBA" id="ARBA00023315"/>
    </source>
</evidence>